<evidence type="ECO:0000313" key="1">
    <source>
        <dbReference type="EMBL" id="KAB2039642.1"/>
    </source>
</evidence>
<evidence type="ECO:0000313" key="2">
    <source>
        <dbReference type="Proteomes" id="UP000327439"/>
    </source>
</evidence>
<proteinExistence type="predicted"/>
<dbReference type="Proteomes" id="UP000327439">
    <property type="component" value="Chromosome D02"/>
</dbReference>
<dbReference type="EMBL" id="CM018216">
    <property type="protein sequence ID" value="KAB2039642.1"/>
    <property type="molecule type" value="Genomic_DNA"/>
</dbReference>
<dbReference type="OrthoDB" id="5835829at2759"/>
<dbReference type="AlphaFoldDB" id="A0A5J5S7S4"/>
<accession>A0A5J5S7S4</accession>
<organism evidence="1 2">
    <name type="scientific">Gossypium barbadense</name>
    <name type="common">Sea Island cotton</name>
    <name type="synonym">Hibiscus barbadensis</name>
    <dbReference type="NCBI Taxonomy" id="3634"/>
    <lineage>
        <taxon>Eukaryota</taxon>
        <taxon>Viridiplantae</taxon>
        <taxon>Streptophyta</taxon>
        <taxon>Embryophyta</taxon>
        <taxon>Tracheophyta</taxon>
        <taxon>Spermatophyta</taxon>
        <taxon>Magnoliopsida</taxon>
        <taxon>eudicotyledons</taxon>
        <taxon>Gunneridae</taxon>
        <taxon>Pentapetalae</taxon>
        <taxon>rosids</taxon>
        <taxon>malvids</taxon>
        <taxon>Malvales</taxon>
        <taxon>Malvaceae</taxon>
        <taxon>Malvoideae</taxon>
        <taxon>Gossypium</taxon>
    </lineage>
</organism>
<protein>
    <submittedName>
        <fullName evidence="1">Uncharacterized protein</fullName>
    </submittedName>
</protein>
<sequence length="112" mass="13287">MERDEIVRCLGLVMGDEEKGMQVKKNVVKWKGLAERPPWKVVPWISTLKFLWIMLLKVVESKFIFSYNYLHLHLEFLNQEIICLKTMKFLLTVVIIIISNDLKFDGMLQINF</sequence>
<gene>
    <name evidence="1" type="ORF">ES319_D02G025200v1</name>
</gene>
<name>A0A5J5S7S4_GOSBA</name>
<reference evidence="2" key="1">
    <citation type="journal article" date="2020" name="Nat. Genet.">
        <title>Genomic diversifications of five Gossypium allopolyploid species and their impact on cotton improvement.</title>
        <authorList>
            <person name="Chen Z.J."/>
            <person name="Sreedasyam A."/>
            <person name="Ando A."/>
            <person name="Song Q."/>
            <person name="De Santiago L.M."/>
            <person name="Hulse-Kemp A.M."/>
            <person name="Ding M."/>
            <person name="Ye W."/>
            <person name="Kirkbride R.C."/>
            <person name="Jenkins J."/>
            <person name="Plott C."/>
            <person name="Lovell J."/>
            <person name="Lin Y.M."/>
            <person name="Vaughn R."/>
            <person name="Liu B."/>
            <person name="Simpson S."/>
            <person name="Scheffler B.E."/>
            <person name="Wen L."/>
            <person name="Saski C.A."/>
            <person name="Grover C.E."/>
            <person name="Hu G."/>
            <person name="Conover J.L."/>
            <person name="Carlson J.W."/>
            <person name="Shu S."/>
            <person name="Boston L.B."/>
            <person name="Williams M."/>
            <person name="Peterson D.G."/>
            <person name="McGee K."/>
            <person name="Jones D.C."/>
            <person name="Wendel J.F."/>
            <person name="Stelly D.M."/>
            <person name="Grimwood J."/>
            <person name="Schmutz J."/>
        </authorList>
    </citation>
    <scope>NUCLEOTIDE SEQUENCE [LARGE SCALE GENOMIC DNA]</scope>
    <source>
        <strain evidence="2">cv. 3-79</strain>
    </source>
</reference>
<keyword evidence="2" id="KW-1185">Reference proteome</keyword>